<proteinExistence type="predicted"/>
<gene>
    <name evidence="1" type="ORF">BN961_00326</name>
</gene>
<sequence>MKIKIECLPEPKLAFGQGKTGLEPRRILAKAGPADSGHKSIVRLALVGTAADIEAAKPWLARLNGFLPAHEGNSARYREWPGAPSALGVQFVVDERFVRPVDDARFDLARAKGLTSREGFEDVVDLFDGRIKGLLSDGGPDCIVVCLSEETADLRVENPGLTGAERRALEQLQAEEESQQLMLFAPTPEELKAAAELRTQADDLLFRTFYRALKARAQQHPNAVPIQVLRRDTVDRPRDAKGQSPATSAWNISSALYYKAGGYPWRPADLPENTCFVGISFHHLKKRTGSLVYASVAQAFSTDVEPFALKGATIDHNQRHDKQPYLKEAQAFELLREVLDQYEQQAGMIPGRVVVHKTTMYHQEEEDGFRRAAHDRVPACDLIWMRSTPFRLIRKGLQEPWRGTLCRVGAENYLFTSGFVPWWNEYPGPHIPAPIQIGAAGSTDIRQRAIEILALTKMNWNSTEGMSRYPITLSFAKRVGQLMNELSENQAPNPSYRFHM</sequence>
<dbReference type="GO" id="GO:0003676">
    <property type="term" value="F:nucleic acid binding"/>
    <property type="evidence" value="ECO:0007669"/>
    <property type="project" value="InterPro"/>
</dbReference>
<dbReference type="SUPFAM" id="SSF53098">
    <property type="entry name" value="Ribonuclease H-like"/>
    <property type="match status" value="1"/>
</dbReference>
<name>A0A090MH44_AFIFE</name>
<evidence type="ECO:0000313" key="1">
    <source>
        <dbReference type="EMBL" id="CEG06945.1"/>
    </source>
</evidence>
<dbReference type="EMBL" id="CCAZ020000001">
    <property type="protein sequence ID" value="CEG06945.1"/>
    <property type="molecule type" value="Genomic_DNA"/>
</dbReference>
<dbReference type="Proteomes" id="UP000035762">
    <property type="component" value="Unassembled WGS sequence"/>
</dbReference>
<dbReference type="STRING" id="1035.BN961_00326"/>
<dbReference type="AlphaFoldDB" id="A0A090MH44"/>
<dbReference type="InterPro" id="IPR012337">
    <property type="entry name" value="RNaseH-like_sf"/>
</dbReference>
<evidence type="ECO:0008006" key="3">
    <source>
        <dbReference type="Google" id="ProtNLM"/>
    </source>
</evidence>
<protein>
    <recommendedName>
        <fullName evidence="3">Piwi domain-containing protein</fullName>
    </recommendedName>
</protein>
<dbReference type="RefSeq" id="WP_048755579.1">
    <property type="nucleotide sequence ID" value="NZ_CCAZ020000001.1"/>
</dbReference>
<dbReference type="OrthoDB" id="580851at2"/>
<dbReference type="InterPro" id="IPR036397">
    <property type="entry name" value="RNaseH_sf"/>
</dbReference>
<organism evidence="1 2">
    <name type="scientific">Afipia felis</name>
    <name type="common">Cat scratch disease bacillus</name>
    <dbReference type="NCBI Taxonomy" id="1035"/>
    <lineage>
        <taxon>Bacteria</taxon>
        <taxon>Pseudomonadati</taxon>
        <taxon>Pseudomonadota</taxon>
        <taxon>Alphaproteobacteria</taxon>
        <taxon>Hyphomicrobiales</taxon>
        <taxon>Nitrobacteraceae</taxon>
        <taxon>Afipia</taxon>
    </lineage>
</organism>
<accession>A0A090MH44</accession>
<evidence type="ECO:0000313" key="2">
    <source>
        <dbReference type="Proteomes" id="UP000035762"/>
    </source>
</evidence>
<dbReference type="Gene3D" id="3.30.420.10">
    <property type="entry name" value="Ribonuclease H-like superfamily/Ribonuclease H"/>
    <property type="match status" value="1"/>
</dbReference>
<reference evidence="1 2" key="1">
    <citation type="journal article" date="2014" name="Genome Announc.">
        <title>Genome Sequence of Afipia felis Strain 76713, Isolated in Hospital Water Using an Amoeba Co-Culture Procedure.</title>
        <authorList>
            <person name="Benamar S."/>
            <person name="La Scola B."/>
            <person name="Croce O."/>
        </authorList>
    </citation>
    <scope>NUCLEOTIDE SEQUENCE [LARGE SCALE GENOMIC DNA]</scope>
    <source>
        <strain evidence="1 2">76713</strain>
    </source>
</reference>
<comment type="caution">
    <text evidence="1">The sequence shown here is derived from an EMBL/GenBank/DDBJ whole genome shotgun (WGS) entry which is preliminary data.</text>
</comment>
<keyword evidence="2" id="KW-1185">Reference proteome</keyword>